<dbReference type="GO" id="GO:0005524">
    <property type="term" value="F:ATP binding"/>
    <property type="evidence" value="ECO:0007669"/>
    <property type="project" value="UniProtKB-UniRule"/>
</dbReference>
<feature type="domain" description="SNF2 N-terminal" evidence="7">
    <location>
        <begin position="9"/>
        <end position="165"/>
    </location>
</feature>
<comment type="subunit">
    <text evidence="5">Component of the INO80 chromatin-remodeling complex.</text>
</comment>
<evidence type="ECO:0000313" key="8">
    <source>
        <dbReference type="EMBL" id="KAG8224532.1"/>
    </source>
</evidence>
<keyword evidence="5" id="KW-0234">DNA repair</keyword>
<dbReference type="PANTHER" id="PTHR45685:SF2">
    <property type="entry name" value="CHROMATIN-REMODELING ATPASE INO80"/>
    <property type="match status" value="1"/>
</dbReference>
<feature type="region of interest" description="Disordered" evidence="6">
    <location>
        <begin position="285"/>
        <end position="389"/>
    </location>
</feature>
<feature type="compositionally biased region" description="Basic and acidic residues" evidence="6">
    <location>
        <begin position="361"/>
        <end position="376"/>
    </location>
</feature>
<dbReference type="InterPro" id="IPR050520">
    <property type="entry name" value="INO80/SWR1_helicase"/>
</dbReference>
<keyword evidence="2" id="KW-0547">Nucleotide-binding</keyword>
<keyword evidence="9" id="KW-1185">Reference proteome</keyword>
<sequence>MCIRIMRWKVLLSFNCRNRLLLSGTPIQNSMAELWALLHFIMPTLFDSHAEFSEWFSRDIENHAENKTGIDEKHLSRLHLILKPFMLRRIKKDVENELSDKIEIMVYCPLTTRQKLLYLALKKKIRIEDLLYSSGSSGSLTSQSVTSSLMNLVMQFRKVCNHPELFERREAKSSMLIRTKDFLIPCVVWEMTFDGHKLTPFKRPFTNKFCIFTPDKIHSSLFSNEPSCHEVMGHERWTCPANAGSDPDSVWKDLVFSSRTGTVYAHLSHKMVSMAETLEHRMMRSWKKSTAEEATVGGGEVQEKAEEVKEESEMDEEDEDDEEEQRRKKKKRQRSGLSMLRSPSAKLPKSPPASPLKRAPGVRESRSPPPVEDVRRGRGRGRTSWTGASGLRNWGTEKYKLLPEMRHIPRQDRVLSCIPTEIPPFLLNVFIPKVKMPLAEAYVSNRRAAWVLSGHQRLSLCACPSATPLTPLSPYGFMGGPGGVGSFGRRHAFSDEEEAEFAELRKLLWGVPLRLSDTCADGAVWRTHPKHGWSICGIGSILTFDSMAPLRSLIDVIWWLISKPGRIYLCFCSAQELGDSASTSQLLIL</sequence>
<dbReference type="OrthoDB" id="5847120at2759"/>
<dbReference type="AlphaFoldDB" id="A0A8K0JYZ1"/>
<comment type="function">
    <text evidence="5">ATPase component of the INO80 complex which remodels chromatin by shifting nucleosomes and is involved in DNA repair.</text>
</comment>
<evidence type="ECO:0000256" key="3">
    <source>
        <dbReference type="ARBA" id="ARBA00022840"/>
    </source>
</evidence>
<proteinExistence type="inferred from homology"/>
<organism evidence="8 9">
    <name type="scientific">Ladona fulva</name>
    <name type="common">Scarce chaser dragonfly</name>
    <name type="synonym">Libellula fulva</name>
    <dbReference type="NCBI Taxonomy" id="123851"/>
    <lineage>
        <taxon>Eukaryota</taxon>
        <taxon>Metazoa</taxon>
        <taxon>Ecdysozoa</taxon>
        <taxon>Arthropoda</taxon>
        <taxon>Hexapoda</taxon>
        <taxon>Insecta</taxon>
        <taxon>Pterygota</taxon>
        <taxon>Palaeoptera</taxon>
        <taxon>Odonata</taxon>
        <taxon>Epiprocta</taxon>
        <taxon>Anisoptera</taxon>
        <taxon>Libelluloidea</taxon>
        <taxon>Libellulidae</taxon>
        <taxon>Ladona</taxon>
    </lineage>
</organism>
<comment type="catalytic activity">
    <reaction evidence="5">
        <text>ATP + H2O = ADP + phosphate + H(+)</text>
        <dbReference type="Rhea" id="RHEA:13065"/>
        <dbReference type="ChEBI" id="CHEBI:15377"/>
        <dbReference type="ChEBI" id="CHEBI:15378"/>
        <dbReference type="ChEBI" id="CHEBI:30616"/>
        <dbReference type="ChEBI" id="CHEBI:43474"/>
        <dbReference type="ChEBI" id="CHEBI:456216"/>
    </reaction>
</comment>
<comment type="domain">
    <text evidence="5">The DBINO region is involved in binding to DNA.</text>
</comment>
<dbReference type="GO" id="GO:0042393">
    <property type="term" value="F:histone binding"/>
    <property type="evidence" value="ECO:0007669"/>
    <property type="project" value="TreeGrafter"/>
</dbReference>
<evidence type="ECO:0000256" key="5">
    <source>
        <dbReference type="RuleBase" id="RU368001"/>
    </source>
</evidence>
<feature type="compositionally biased region" description="Acidic residues" evidence="6">
    <location>
        <begin position="308"/>
        <end position="323"/>
    </location>
</feature>
<comment type="subcellular location">
    <subcellularLocation>
        <location evidence="1 5">Nucleus</location>
    </subcellularLocation>
</comment>
<dbReference type="Gene3D" id="3.40.50.10810">
    <property type="entry name" value="Tandem AAA-ATPase domain"/>
    <property type="match status" value="1"/>
</dbReference>
<dbReference type="Proteomes" id="UP000792457">
    <property type="component" value="Unassembled WGS sequence"/>
</dbReference>
<comment type="similarity">
    <text evidence="5">Belongs to the SNF2/RAD54 helicase family.</text>
</comment>
<keyword evidence="3 5" id="KW-0067">ATP-binding</keyword>
<evidence type="ECO:0000256" key="2">
    <source>
        <dbReference type="ARBA" id="ARBA00022741"/>
    </source>
</evidence>
<accession>A0A8K0JYZ1</accession>
<gene>
    <name evidence="8" type="ORF">J437_LFUL004223</name>
</gene>
<dbReference type="InterPro" id="IPR027417">
    <property type="entry name" value="P-loop_NTPase"/>
</dbReference>
<evidence type="ECO:0000313" key="9">
    <source>
        <dbReference type="Proteomes" id="UP000792457"/>
    </source>
</evidence>
<protein>
    <recommendedName>
        <fullName evidence="5">Chromatin-remodeling ATPase INO80</fullName>
        <ecNumber evidence="5">3.6.4.-</ecNumber>
    </recommendedName>
</protein>
<dbReference type="GO" id="GO:0031011">
    <property type="term" value="C:Ino80 complex"/>
    <property type="evidence" value="ECO:0007669"/>
    <property type="project" value="UniProtKB-UniRule"/>
</dbReference>
<comment type="caution">
    <text evidence="8">The sequence shown here is derived from an EMBL/GenBank/DDBJ whole genome shotgun (WGS) entry which is preliminary data.</text>
</comment>
<dbReference type="GO" id="GO:0006281">
    <property type="term" value="P:DNA repair"/>
    <property type="evidence" value="ECO:0007669"/>
    <property type="project" value="UniProtKB-UniRule"/>
</dbReference>
<evidence type="ECO:0000256" key="1">
    <source>
        <dbReference type="ARBA" id="ARBA00004123"/>
    </source>
</evidence>
<evidence type="ECO:0000259" key="7">
    <source>
        <dbReference type="Pfam" id="PF00176"/>
    </source>
</evidence>
<dbReference type="InterPro" id="IPR000330">
    <property type="entry name" value="SNF2_N"/>
</dbReference>
<dbReference type="GO" id="GO:0006338">
    <property type="term" value="P:chromatin remodeling"/>
    <property type="evidence" value="ECO:0007669"/>
    <property type="project" value="UniProtKB-UniRule"/>
</dbReference>
<reference evidence="8" key="2">
    <citation type="submission" date="2017-10" db="EMBL/GenBank/DDBJ databases">
        <title>Ladona fulva Genome sequencing and assembly.</title>
        <authorList>
            <person name="Murali S."/>
            <person name="Richards S."/>
            <person name="Bandaranaike D."/>
            <person name="Bellair M."/>
            <person name="Blankenburg K."/>
            <person name="Chao H."/>
            <person name="Dinh H."/>
            <person name="Doddapaneni H."/>
            <person name="Dugan-Rocha S."/>
            <person name="Elkadiri S."/>
            <person name="Gnanaolivu R."/>
            <person name="Hernandez B."/>
            <person name="Skinner E."/>
            <person name="Javaid M."/>
            <person name="Lee S."/>
            <person name="Li M."/>
            <person name="Ming W."/>
            <person name="Munidasa M."/>
            <person name="Muniz J."/>
            <person name="Nguyen L."/>
            <person name="Hughes D."/>
            <person name="Osuji N."/>
            <person name="Pu L.-L."/>
            <person name="Puazo M."/>
            <person name="Qu C."/>
            <person name="Quiroz J."/>
            <person name="Raj R."/>
            <person name="Weissenberger G."/>
            <person name="Xin Y."/>
            <person name="Zou X."/>
            <person name="Han Y."/>
            <person name="Worley K."/>
            <person name="Muzny D."/>
            <person name="Gibbs R."/>
        </authorList>
    </citation>
    <scope>NUCLEOTIDE SEQUENCE</scope>
    <source>
        <strain evidence="8">Sampled in the wild</strain>
    </source>
</reference>
<keyword evidence="5" id="KW-0227">DNA damage</keyword>
<dbReference type="Gene3D" id="3.40.50.300">
    <property type="entry name" value="P-loop containing nucleotide triphosphate hydrolases"/>
    <property type="match status" value="1"/>
</dbReference>
<dbReference type="SUPFAM" id="SSF52540">
    <property type="entry name" value="P-loop containing nucleoside triphosphate hydrolases"/>
    <property type="match status" value="2"/>
</dbReference>
<dbReference type="PANTHER" id="PTHR45685">
    <property type="entry name" value="HELICASE SRCAP-RELATED"/>
    <property type="match status" value="1"/>
</dbReference>
<reference evidence="8" key="1">
    <citation type="submission" date="2013-04" db="EMBL/GenBank/DDBJ databases">
        <authorList>
            <person name="Qu J."/>
            <person name="Murali S.C."/>
            <person name="Bandaranaike D."/>
            <person name="Bellair M."/>
            <person name="Blankenburg K."/>
            <person name="Chao H."/>
            <person name="Dinh H."/>
            <person name="Doddapaneni H."/>
            <person name="Downs B."/>
            <person name="Dugan-Rocha S."/>
            <person name="Elkadiri S."/>
            <person name="Gnanaolivu R.D."/>
            <person name="Hernandez B."/>
            <person name="Javaid M."/>
            <person name="Jayaseelan J.C."/>
            <person name="Lee S."/>
            <person name="Li M."/>
            <person name="Ming W."/>
            <person name="Munidasa M."/>
            <person name="Muniz J."/>
            <person name="Nguyen L."/>
            <person name="Ongeri F."/>
            <person name="Osuji N."/>
            <person name="Pu L.-L."/>
            <person name="Puazo M."/>
            <person name="Qu C."/>
            <person name="Quiroz J."/>
            <person name="Raj R."/>
            <person name="Weissenberger G."/>
            <person name="Xin Y."/>
            <person name="Zou X."/>
            <person name="Han Y."/>
            <person name="Richards S."/>
            <person name="Worley K."/>
            <person name="Muzny D."/>
            <person name="Gibbs R."/>
        </authorList>
    </citation>
    <scope>NUCLEOTIDE SEQUENCE</scope>
    <source>
        <strain evidence="8">Sampled in the wild</strain>
    </source>
</reference>
<dbReference type="EC" id="3.6.4.-" evidence="5"/>
<dbReference type="InterPro" id="IPR038718">
    <property type="entry name" value="SNF2-like_sf"/>
</dbReference>
<keyword evidence="5" id="KW-0378">Hydrolase</keyword>
<dbReference type="Pfam" id="PF00176">
    <property type="entry name" value="SNF2-rel_dom"/>
    <property type="match status" value="1"/>
</dbReference>
<dbReference type="EMBL" id="KZ308199">
    <property type="protein sequence ID" value="KAG8224532.1"/>
    <property type="molecule type" value="Genomic_DNA"/>
</dbReference>
<name>A0A8K0JYZ1_LADFU</name>
<dbReference type="GO" id="GO:0016887">
    <property type="term" value="F:ATP hydrolysis activity"/>
    <property type="evidence" value="ECO:0007669"/>
    <property type="project" value="TreeGrafter"/>
</dbReference>
<dbReference type="GO" id="GO:0003677">
    <property type="term" value="F:DNA binding"/>
    <property type="evidence" value="ECO:0007669"/>
    <property type="project" value="UniProtKB-UniRule"/>
</dbReference>
<evidence type="ECO:0000256" key="4">
    <source>
        <dbReference type="ARBA" id="ARBA00023125"/>
    </source>
</evidence>
<keyword evidence="4 5" id="KW-0238">DNA-binding</keyword>
<evidence type="ECO:0000256" key="6">
    <source>
        <dbReference type="SAM" id="MobiDB-lite"/>
    </source>
</evidence>